<gene>
    <name evidence="3" type="ORF">ODALV1_LOCUS8104</name>
</gene>
<keyword evidence="1" id="KW-0175">Coiled coil</keyword>
<dbReference type="Proteomes" id="UP001642540">
    <property type="component" value="Unassembled WGS sequence"/>
</dbReference>
<protein>
    <submittedName>
        <fullName evidence="3">Uncharacterized protein</fullName>
    </submittedName>
</protein>
<feature type="region of interest" description="Disordered" evidence="2">
    <location>
        <begin position="70"/>
        <end position="111"/>
    </location>
</feature>
<feature type="region of interest" description="Disordered" evidence="2">
    <location>
        <begin position="446"/>
        <end position="465"/>
    </location>
</feature>
<feature type="compositionally biased region" description="Low complexity" evidence="2">
    <location>
        <begin position="455"/>
        <end position="465"/>
    </location>
</feature>
<dbReference type="EMBL" id="CAXLJM020000025">
    <property type="protein sequence ID" value="CAL8092047.1"/>
    <property type="molecule type" value="Genomic_DNA"/>
</dbReference>
<feature type="coiled-coil region" evidence="1">
    <location>
        <begin position="331"/>
        <end position="372"/>
    </location>
</feature>
<feature type="region of interest" description="Disordered" evidence="2">
    <location>
        <begin position="541"/>
        <end position="579"/>
    </location>
</feature>
<comment type="caution">
    <text evidence="3">The sequence shown here is derived from an EMBL/GenBank/DDBJ whole genome shotgun (WGS) entry which is preliminary data.</text>
</comment>
<evidence type="ECO:0000313" key="4">
    <source>
        <dbReference type="Proteomes" id="UP001642540"/>
    </source>
</evidence>
<feature type="compositionally biased region" description="Acidic residues" evidence="2">
    <location>
        <begin position="568"/>
        <end position="579"/>
    </location>
</feature>
<keyword evidence="4" id="KW-1185">Reference proteome</keyword>
<evidence type="ECO:0000256" key="1">
    <source>
        <dbReference type="SAM" id="Coils"/>
    </source>
</evidence>
<feature type="region of interest" description="Disordered" evidence="2">
    <location>
        <begin position="386"/>
        <end position="428"/>
    </location>
</feature>
<name>A0ABP1Q7B1_9HEXA</name>
<feature type="compositionally biased region" description="Polar residues" evidence="2">
    <location>
        <begin position="396"/>
        <end position="428"/>
    </location>
</feature>
<organism evidence="3 4">
    <name type="scientific">Orchesella dallaii</name>
    <dbReference type="NCBI Taxonomy" id="48710"/>
    <lineage>
        <taxon>Eukaryota</taxon>
        <taxon>Metazoa</taxon>
        <taxon>Ecdysozoa</taxon>
        <taxon>Arthropoda</taxon>
        <taxon>Hexapoda</taxon>
        <taxon>Collembola</taxon>
        <taxon>Entomobryomorpha</taxon>
        <taxon>Entomobryoidea</taxon>
        <taxon>Orchesellidae</taxon>
        <taxon>Orchesellinae</taxon>
        <taxon>Orchesella</taxon>
    </lineage>
</organism>
<feature type="region of interest" description="Disordered" evidence="2">
    <location>
        <begin position="1"/>
        <end position="42"/>
    </location>
</feature>
<accession>A0ABP1Q7B1</accession>
<feature type="compositionally biased region" description="Polar residues" evidence="2">
    <location>
        <begin position="94"/>
        <end position="111"/>
    </location>
</feature>
<feature type="compositionally biased region" description="Polar residues" evidence="2">
    <location>
        <begin position="541"/>
        <end position="551"/>
    </location>
</feature>
<reference evidence="3 4" key="1">
    <citation type="submission" date="2024-08" db="EMBL/GenBank/DDBJ databases">
        <authorList>
            <person name="Cucini C."/>
            <person name="Frati F."/>
        </authorList>
    </citation>
    <scope>NUCLEOTIDE SEQUENCE [LARGE SCALE GENOMIC DNA]</scope>
</reference>
<feature type="coiled-coil region" evidence="1">
    <location>
        <begin position="120"/>
        <end position="252"/>
    </location>
</feature>
<proteinExistence type="predicted"/>
<sequence>MSGRINTLLGARDDITHVPSSCGPPPRPPVVVELDSDSSDEDVEVSRYSSCVRFRNTVRFSSPTRTIDLTSLDGMDDDDGMETERRRRQARSPLPSTSTGGQTHSIRRTSSTFQTIINQEDEKDKKLENAETQIRKMEEETRKLKEEISSLKQLVAEKEAACTGKDAKVEQGRREICSLHQCLEKINDAFEEKNKEAEQLEQELIVHKTDIQNERKERVKLQEKLDDVIKQLQDEEEELNSIRAKFEEEKVIERSAKEEQRRLLAIKEEIVSELKTKLKIKEGCINDLRKLASKTKSEMQQKLSDIETRQQVFKLFFSKFQQKGKEFEKTLETKNSILKKMVEEKAEFERKLASYNAENERLKFKLKNLELLEQIKKKCMQLLTSTSNPEPELDATTGSSDQPESASTVTCNDPNNHPENSNFMDNTNDAVGTGTNAVLSNDNHEVTKNSSTALTSCPTSRTETATTSRRMIDAFTPKYKKAIKRGSKLHKVDYSARDGYRCICGKVLRSLMALVYHVEIYGKSLKTKLAIMRSRSLVANEQTYPSDQSIPNEDVRVGVKRKRSHLPDDDDDEIDNNDP</sequence>
<evidence type="ECO:0000313" key="3">
    <source>
        <dbReference type="EMBL" id="CAL8092047.1"/>
    </source>
</evidence>
<evidence type="ECO:0000256" key="2">
    <source>
        <dbReference type="SAM" id="MobiDB-lite"/>
    </source>
</evidence>